<feature type="non-terminal residue" evidence="2">
    <location>
        <position position="1"/>
    </location>
</feature>
<dbReference type="AlphaFoldDB" id="A0A7K6REG1"/>
<dbReference type="Proteomes" id="UP000570016">
    <property type="component" value="Unassembled WGS sequence"/>
</dbReference>
<dbReference type="OrthoDB" id="8179360at2759"/>
<proteinExistence type="predicted"/>
<keyword evidence="3" id="KW-1185">Reference proteome</keyword>
<feature type="non-terminal residue" evidence="2">
    <location>
        <position position="80"/>
    </location>
</feature>
<dbReference type="SUPFAM" id="SSF56574">
    <property type="entry name" value="Serpins"/>
    <property type="match status" value="1"/>
</dbReference>
<reference evidence="2 3" key="1">
    <citation type="submission" date="2019-09" db="EMBL/GenBank/DDBJ databases">
        <title>Bird 10,000 Genomes (B10K) Project - Family phase.</title>
        <authorList>
            <person name="Zhang G."/>
        </authorList>
    </citation>
    <scope>NUCLEOTIDE SEQUENCE [LARGE SCALE GENOMIC DNA]</scope>
    <source>
        <strain evidence="2">B10K-DU-029-58</strain>
        <tissue evidence="2">Muscle</tissue>
    </source>
</reference>
<dbReference type="InterPro" id="IPR042178">
    <property type="entry name" value="Serpin_sf_1"/>
</dbReference>
<feature type="domain" description="Serpin" evidence="1">
    <location>
        <begin position="14"/>
        <end position="67"/>
    </location>
</feature>
<dbReference type="Gene3D" id="3.30.497.10">
    <property type="entry name" value="Antithrombin, subunit I, domain 2"/>
    <property type="match status" value="1"/>
</dbReference>
<comment type="caution">
    <text evidence="2">The sequence shown here is derived from an EMBL/GenBank/DDBJ whole genome shotgun (WGS) entry which is preliminary data.</text>
</comment>
<dbReference type="InterPro" id="IPR036186">
    <property type="entry name" value="Serpin_sf"/>
</dbReference>
<dbReference type="Pfam" id="PF00079">
    <property type="entry name" value="Serpin"/>
    <property type="match status" value="1"/>
</dbReference>
<gene>
    <name evidence="2" type="primary">Serpine1</name>
    <name evidence="2" type="ORF">RHYJUB_R14688</name>
</gene>
<dbReference type="EMBL" id="VZRY01000267">
    <property type="protein sequence ID" value="NWW84188.1"/>
    <property type="molecule type" value="Genomic_DNA"/>
</dbReference>
<evidence type="ECO:0000313" key="2">
    <source>
        <dbReference type="EMBL" id="NWW84188.1"/>
    </source>
</evidence>
<dbReference type="InterPro" id="IPR023796">
    <property type="entry name" value="Serpin_dom"/>
</dbReference>
<evidence type="ECO:0000313" key="3">
    <source>
        <dbReference type="Proteomes" id="UP000570016"/>
    </source>
</evidence>
<sequence length="80" mass="8061">GADAPVTGRVSRLVTDFGLRLFRAAVGHRGDVNAALAPYGATAALVALQLATGGRARQQLQVAMGFSINGEGVLSPGGWG</sequence>
<organism evidence="2 3">
    <name type="scientific">Rhynochetos jubatus</name>
    <name type="common">kagu</name>
    <dbReference type="NCBI Taxonomy" id="54386"/>
    <lineage>
        <taxon>Eukaryota</taxon>
        <taxon>Metazoa</taxon>
        <taxon>Chordata</taxon>
        <taxon>Craniata</taxon>
        <taxon>Vertebrata</taxon>
        <taxon>Euteleostomi</taxon>
        <taxon>Archelosauria</taxon>
        <taxon>Archosauria</taxon>
        <taxon>Dinosauria</taxon>
        <taxon>Saurischia</taxon>
        <taxon>Theropoda</taxon>
        <taxon>Coelurosauria</taxon>
        <taxon>Aves</taxon>
        <taxon>Neognathae</taxon>
        <taxon>Neoaves</taxon>
        <taxon>Phaethontimorphae</taxon>
        <taxon>Eurypygiformes</taxon>
        <taxon>Rhynochetidae</taxon>
        <taxon>Rhynochetos</taxon>
    </lineage>
</organism>
<protein>
    <submittedName>
        <fullName evidence="2">PAI1 inhibitor</fullName>
    </submittedName>
</protein>
<accession>A0A7K6REG1</accession>
<evidence type="ECO:0000259" key="1">
    <source>
        <dbReference type="Pfam" id="PF00079"/>
    </source>
</evidence>
<name>A0A7K6REG1_9AVES</name>